<keyword evidence="2" id="KW-1185">Reference proteome</keyword>
<protein>
    <submittedName>
        <fullName evidence="1">Uncharacterized protein</fullName>
    </submittedName>
</protein>
<name>A0A2J6RVA2_HYAVF</name>
<reference evidence="1 2" key="1">
    <citation type="submission" date="2016-04" db="EMBL/GenBank/DDBJ databases">
        <title>A degradative enzymes factory behind the ericoid mycorrhizal symbiosis.</title>
        <authorList>
            <consortium name="DOE Joint Genome Institute"/>
            <person name="Martino E."/>
            <person name="Morin E."/>
            <person name="Grelet G."/>
            <person name="Kuo A."/>
            <person name="Kohler A."/>
            <person name="Daghino S."/>
            <person name="Barry K."/>
            <person name="Choi C."/>
            <person name="Cichocki N."/>
            <person name="Clum A."/>
            <person name="Copeland A."/>
            <person name="Hainaut M."/>
            <person name="Haridas S."/>
            <person name="Labutti K."/>
            <person name="Lindquist E."/>
            <person name="Lipzen A."/>
            <person name="Khouja H.-R."/>
            <person name="Murat C."/>
            <person name="Ohm R."/>
            <person name="Olson A."/>
            <person name="Spatafora J."/>
            <person name="Veneault-Fourrey C."/>
            <person name="Henrissat B."/>
            <person name="Grigoriev I."/>
            <person name="Martin F."/>
            <person name="Perotto S."/>
        </authorList>
    </citation>
    <scope>NUCLEOTIDE SEQUENCE [LARGE SCALE GENOMIC DNA]</scope>
    <source>
        <strain evidence="1 2">F</strain>
    </source>
</reference>
<evidence type="ECO:0000313" key="2">
    <source>
        <dbReference type="Proteomes" id="UP000235786"/>
    </source>
</evidence>
<gene>
    <name evidence="1" type="ORF">L207DRAFT_312087</name>
</gene>
<organism evidence="1 2">
    <name type="scientific">Hyaloscypha variabilis (strain UAMH 11265 / GT02V1 / F)</name>
    <name type="common">Meliniomyces variabilis</name>
    <dbReference type="NCBI Taxonomy" id="1149755"/>
    <lineage>
        <taxon>Eukaryota</taxon>
        <taxon>Fungi</taxon>
        <taxon>Dikarya</taxon>
        <taxon>Ascomycota</taxon>
        <taxon>Pezizomycotina</taxon>
        <taxon>Leotiomycetes</taxon>
        <taxon>Helotiales</taxon>
        <taxon>Hyaloscyphaceae</taxon>
        <taxon>Hyaloscypha</taxon>
        <taxon>Hyaloscypha variabilis</taxon>
    </lineage>
</organism>
<dbReference type="Proteomes" id="UP000235786">
    <property type="component" value="Unassembled WGS sequence"/>
</dbReference>
<sequence>MGCPEQKGVSLAMPQHQTQLQWQLQWQLLSLLFRLSSLLNLCLLISPTCTWNRGSTLAGQAPTASVLRFWATPPWAIARSLCLMAFLRVLRYERAEIYKIAHFQVMQTLFRTSASFSDEST</sequence>
<dbReference type="AlphaFoldDB" id="A0A2J6RVA2"/>
<proteinExistence type="predicted"/>
<accession>A0A2J6RVA2</accession>
<evidence type="ECO:0000313" key="1">
    <source>
        <dbReference type="EMBL" id="PMD42447.1"/>
    </source>
</evidence>
<dbReference type="EMBL" id="KZ613943">
    <property type="protein sequence ID" value="PMD42447.1"/>
    <property type="molecule type" value="Genomic_DNA"/>
</dbReference>